<dbReference type="Proteomes" id="UP000030125">
    <property type="component" value="Unassembled WGS sequence"/>
</dbReference>
<proteinExistence type="predicted"/>
<comment type="caution">
    <text evidence="2">The sequence shown here is derived from an EMBL/GenBank/DDBJ whole genome shotgun (WGS) entry which is preliminary data.</text>
</comment>
<evidence type="ECO:0000313" key="3">
    <source>
        <dbReference type="Proteomes" id="UP000030125"/>
    </source>
</evidence>
<evidence type="ECO:0000256" key="1">
    <source>
        <dbReference type="SAM" id="SignalP"/>
    </source>
</evidence>
<accession>A0A0A2EP18</accession>
<feature type="chain" id="PRO_5001986286" description="DUF4488 domain-containing protein" evidence="1">
    <location>
        <begin position="20"/>
        <end position="163"/>
    </location>
</feature>
<evidence type="ECO:0000313" key="2">
    <source>
        <dbReference type="EMBL" id="KGN79397.1"/>
    </source>
</evidence>
<dbReference type="eggNOG" id="ENOG5032W1R">
    <property type="taxonomic scope" value="Bacteria"/>
</dbReference>
<name>A0A0A2EP18_PORCN</name>
<organism evidence="2 3">
    <name type="scientific">Porphyromonas cangingivalis</name>
    <dbReference type="NCBI Taxonomy" id="36874"/>
    <lineage>
        <taxon>Bacteria</taxon>
        <taxon>Pseudomonadati</taxon>
        <taxon>Bacteroidota</taxon>
        <taxon>Bacteroidia</taxon>
        <taxon>Bacteroidales</taxon>
        <taxon>Porphyromonadaceae</taxon>
        <taxon>Porphyromonas</taxon>
    </lineage>
</organism>
<evidence type="ECO:0008006" key="4">
    <source>
        <dbReference type="Google" id="ProtNLM"/>
    </source>
</evidence>
<reference evidence="2 3" key="1">
    <citation type="submission" date="2014-08" db="EMBL/GenBank/DDBJ databases">
        <title>Porphyromonas cangingivalis strain:COT-109_OH1386 Genome sequencing.</title>
        <authorList>
            <person name="Wallis C."/>
            <person name="Deusch O."/>
            <person name="O'Flynn C."/>
            <person name="Davis I."/>
            <person name="Jospin G."/>
            <person name="Darling A.E."/>
            <person name="Coil D.A."/>
            <person name="Alexiev A."/>
            <person name="Horsfall A."/>
            <person name="Kirkwood N."/>
            <person name="Harris S."/>
            <person name="Eisen J.A."/>
        </authorList>
    </citation>
    <scope>NUCLEOTIDE SEQUENCE [LARGE SCALE GENOMIC DNA]</scope>
    <source>
        <strain evidence="3">COT-109 OH1386</strain>
    </source>
</reference>
<dbReference type="AlphaFoldDB" id="A0A0A2EP18"/>
<keyword evidence="1" id="KW-0732">Signal</keyword>
<sequence length="163" mass="18680">MRKLIYAVLAMMLCVHLSAQTKTFKGAWFEVSYPATFTAKGSLPSSTTEEKGFDSVFFISPDGDVEFYIFSPQWDGKATDIAIKPNEREAGRQVKETKTQTITYLTISAKDGSYTRSYQETFHKLENTRWIVGIKYRNREAYNRYKKAYLAFKASLSQFTDGL</sequence>
<keyword evidence="3" id="KW-1185">Reference proteome</keyword>
<dbReference type="OrthoDB" id="1259997at2"/>
<dbReference type="EMBL" id="JQJD01000050">
    <property type="protein sequence ID" value="KGN79397.1"/>
    <property type="molecule type" value="Genomic_DNA"/>
</dbReference>
<dbReference type="RefSeq" id="WP_036852185.1">
    <property type="nucleotide sequence ID" value="NZ_JQJD01000050.1"/>
</dbReference>
<gene>
    <name evidence="2" type="ORF">HQ35_07460</name>
</gene>
<feature type="signal peptide" evidence="1">
    <location>
        <begin position="1"/>
        <end position="19"/>
    </location>
</feature>
<protein>
    <recommendedName>
        <fullName evidence="4">DUF4488 domain-containing protein</fullName>
    </recommendedName>
</protein>